<proteinExistence type="predicted"/>
<dbReference type="EMBL" id="PQCO01000161">
    <property type="protein sequence ID" value="PUE03301.1"/>
    <property type="molecule type" value="Genomic_DNA"/>
</dbReference>
<dbReference type="GO" id="GO:0020037">
    <property type="term" value="F:heme binding"/>
    <property type="evidence" value="ECO:0007669"/>
    <property type="project" value="InterPro"/>
</dbReference>
<dbReference type="PIRSF" id="PIRSF000005">
    <property type="entry name" value="Cytochrome_c4"/>
    <property type="match status" value="1"/>
</dbReference>
<keyword evidence="6" id="KW-0249">Electron transport</keyword>
<reference evidence="12 14" key="1">
    <citation type="submission" date="2017-02" db="EMBL/GenBank/DDBJ databases">
        <title>Novel co-symbiosis in the unique lucinid bivalve Phacoides pectinatus.</title>
        <authorList>
            <person name="Lim S.J."/>
            <person name="Davis B.G."/>
            <person name="Gill D.E."/>
            <person name="Engel A.S."/>
            <person name="Anderson L.C."/>
            <person name="Campbell B.J."/>
        </authorList>
    </citation>
    <scope>NUCLEOTIDE SEQUENCE [LARGE SCALE GENOMIC DNA]</scope>
    <source>
        <strain evidence="12">LUC13016_P6</strain>
    </source>
</reference>
<keyword evidence="3 8" id="KW-0349">Heme</keyword>
<keyword evidence="4 9" id="KW-0479">Metal-binding</keyword>
<comment type="PTM">
    <text evidence="8">Binds 2 heme c groups covalently per subunit.</text>
</comment>
<dbReference type="InterPro" id="IPR009056">
    <property type="entry name" value="Cyt_c-like_dom"/>
</dbReference>
<keyword evidence="5" id="KW-0574">Periplasm</keyword>
<evidence type="ECO:0000256" key="1">
    <source>
        <dbReference type="ARBA" id="ARBA00004418"/>
    </source>
</evidence>
<dbReference type="PANTHER" id="PTHR33751:SF9">
    <property type="entry name" value="CYTOCHROME C4"/>
    <property type="match status" value="1"/>
</dbReference>
<evidence type="ECO:0000313" key="14">
    <source>
        <dbReference type="Proteomes" id="UP000243361"/>
    </source>
</evidence>
<feature type="chain" id="PRO_5044098025" evidence="10">
    <location>
        <begin position="26"/>
        <end position="224"/>
    </location>
</feature>
<feature type="binding site" description="axial binding residue" evidence="9">
    <location>
        <position position="111"/>
    </location>
    <ligand>
        <name>heme c</name>
        <dbReference type="ChEBI" id="CHEBI:61717"/>
        <label>1</label>
    </ligand>
    <ligandPart>
        <name>Fe</name>
        <dbReference type="ChEBI" id="CHEBI:18248"/>
    </ligandPart>
</feature>
<reference evidence="13 15" key="2">
    <citation type="submission" date="2018-01" db="EMBL/GenBank/DDBJ databases">
        <title>Novel co-symbiosis in the lucinid bivalve Phacoides pectinatus.</title>
        <authorList>
            <person name="Lim S.J."/>
            <person name="Davis B.G."/>
            <person name="Gill D.E."/>
            <person name="Engel A.S."/>
            <person name="Anderson L.C."/>
            <person name="Campbell B.J."/>
        </authorList>
    </citation>
    <scope>NUCLEOTIDE SEQUENCE [LARGE SCALE GENOMIC DNA]</scope>
    <source>
        <strain evidence="13">N3_P5</strain>
    </source>
</reference>
<dbReference type="Proteomes" id="UP000250928">
    <property type="component" value="Unassembled WGS sequence"/>
</dbReference>
<dbReference type="PROSITE" id="PS51007">
    <property type="entry name" value="CYTC"/>
    <property type="match status" value="2"/>
</dbReference>
<feature type="binding site" description="covalent" evidence="8">
    <location>
        <position position="157"/>
    </location>
    <ligand>
        <name>heme c</name>
        <dbReference type="ChEBI" id="CHEBI:61717"/>
        <label>2</label>
    </ligand>
</feature>
<dbReference type="GO" id="GO:0009055">
    <property type="term" value="F:electron transfer activity"/>
    <property type="evidence" value="ECO:0007669"/>
    <property type="project" value="InterPro"/>
</dbReference>
<dbReference type="AlphaFoldDB" id="A0A657PJT9"/>
<feature type="domain" description="Cytochrome c" evidence="11">
    <location>
        <begin position="144"/>
        <end position="224"/>
    </location>
</feature>
<feature type="binding site" description="covalent" evidence="8">
    <location>
        <position position="71"/>
    </location>
    <ligand>
        <name>heme c</name>
        <dbReference type="ChEBI" id="CHEBI:61717"/>
        <label>1</label>
    </ligand>
</feature>
<evidence type="ECO:0000256" key="5">
    <source>
        <dbReference type="ARBA" id="ARBA00022764"/>
    </source>
</evidence>
<dbReference type="InterPro" id="IPR050597">
    <property type="entry name" value="Cytochrome_c_Oxidase_Subunit"/>
</dbReference>
<dbReference type="Pfam" id="PF00034">
    <property type="entry name" value="Cytochrom_C"/>
    <property type="match status" value="1"/>
</dbReference>
<dbReference type="InterPro" id="IPR024167">
    <property type="entry name" value="Cytochrome_c4-like"/>
</dbReference>
<dbReference type="SUPFAM" id="SSF46626">
    <property type="entry name" value="Cytochrome c"/>
    <property type="match status" value="2"/>
</dbReference>
<feature type="domain" description="Cytochrome c" evidence="11">
    <location>
        <begin position="49"/>
        <end position="134"/>
    </location>
</feature>
<keyword evidence="7 9" id="KW-0408">Iron</keyword>
<dbReference type="GO" id="GO:0042597">
    <property type="term" value="C:periplasmic space"/>
    <property type="evidence" value="ECO:0007669"/>
    <property type="project" value="UniProtKB-SubCell"/>
</dbReference>
<evidence type="ECO:0000256" key="2">
    <source>
        <dbReference type="ARBA" id="ARBA00022448"/>
    </source>
</evidence>
<feature type="binding site" description="axial binding residue" evidence="9">
    <location>
        <position position="161"/>
    </location>
    <ligand>
        <name>heme c</name>
        <dbReference type="ChEBI" id="CHEBI:61717"/>
        <label>2</label>
    </ligand>
    <ligandPart>
        <name>Fe</name>
        <dbReference type="ChEBI" id="CHEBI:18248"/>
    </ligandPart>
</feature>
<accession>A0A657PJT9</accession>
<evidence type="ECO:0000256" key="10">
    <source>
        <dbReference type="SAM" id="SignalP"/>
    </source>
</evidence>
<sequence length="224" mass="24705">MRLFPGVVSTLVVAGLVLAAVSAQADKGVVGENLELRQTLEKRMDAIRADREAYEQIMNDGRDRTILCKTCHGEDGMAVKEGTPNLAGQNPVYIVDQFQRFGDGRRYDFFMAQLAKSFDDEEKIKIALYYASMPNAASGGGKVELMGQGKALFERSCTECHGSDGKGQEGYARLAGQRPEYVTKMLKEFKERTGRRNNPWMSGVALKLSDTDMEALAAYIASLK</sequence>
<feature type="binding site" description="axial binding residue" evidence="9">
    <location>
        <position position="201"/>
    </location>
    <ligand>
        <name>heme c</name>
        <dbReference type="ChEBI" id="CHEBI:61717"/>
        <label>2</label>
    </ligand>
    <ligandPart>
        <name>Fe</name>
        <dbReference type="ChEBI" id="CHEBI:18248"/>
    </ligandPart>
</feature>
<keyword evidence="14" id="KW-1185">Reference proteome</keyword>
<evidence type="ECO:0000259" key="11">
    <source>
        <dbReference type="PROSITE" id="PS51007"/>
    </source>
</evidence>
<dbReference type="PANTHER" id="PTHR33751">
    <property type="entry name" value="CBB3-TYPE CYTOCHROME C OXIDASE SUBUNIT FIXP"/>
    <property type="match status" value="1"/>
</dbReference>
<feature type="binding site" description="covalent" evidence="8">
    <location>
        <position position="68"/>
    </location>
    <ligand>
        <name>heme c</name>
        <dbReference type="ChEBI" id="CHEBI:61717"/>
        <label>1</label>
    </ligand>
</feature>
<comment type="caution">
    <text evidence="12">The sequence shown here is derived from an EMBL/GenBank/DDBJ whole genome shotgun (WGS) entry which is preliminary data.</text>
</comment>
<evidence type="ECO:0000256" key="3">
    <source>
        <dbReference type="ARBA" id="ARBA00022617"/>
    </source>
</evidence>
<evidence type="ECO:0000256" key="7">
    <source>
        <dbReference type="ARBA" id="ARBA00023004"/>
    </source>
</evidence>
<evidence type="ECO:0000256" key="4">
    <source>
        <dbReference type="ARBA" id="ARBA00022723"/>
    </source>
</evidence>
<dbReference type="Proteomes" id="UP000243361">
    <property type="component" value="Unassembled WGS sequence"/>
</dbReference>
<feature type="binding site" description="axial binding residue" evidence="9">
    <location>
        <position position="72"/>
    </location>
    <ligand>
        <name>heme c</name>
        <dbReference type="ChEBI" id="CHEBI:61717"/>
        <label>1</label>
    </ligand>
    <ligandPart>
        <name>Fe</name>
        <dbReference type="ChEBI" id="CHEBI:18248"/>
    </ligandPart>
</feature>
<name>A0A657PJT9_9GAMM</name>
<feature type="signal peptide" evidence="10">
    <location>
        <begin position="1"/>
        <end position="25"/>
    </location>
</feature>
<keyword evidence="2" id="KW-0813">Transport</keyword>
<dbReference type="Gene3D" id="1.10.760.10">
    <property type="entry name" value="Cytochrome c-like domain"/>
    <property type="match status" value="2"/>
</dbReference>
<evidence type="ECO:0000313" key="15">
    <source>
        <dbReference type="Proteomes" id="UP000250928"/>
    </source>
</evidence>
<dbReference type="EMBL" id="MUIE01000323">
    <property type="protein sequence ID" value="OQX33170.1"/>
    <property type="molecule type" value="Genomic_DNA"/>
</dbReference>
<dbReference type="GO" id="GO:0005506">
    <property type="term" value="F:iron ion binding"/>
    <property type="evidence" value="ECO:0007669"/>
    <property type="project" value="InterPro"/>
</dbReference>
<dbReference type="InterPro" id="IPR036909">
    <property type="entry name" value="Cyt_c-like_dom_sf"/>
</dbReference>
<evidence type="ECO:0000256" key="8">
    <source>
        <dbReference type="PIRSR" id="PIRSR000005-1"/>
    </source>
</evidence>
<protein>
    <submittedName>
        <fullName evidence="13">Cytochrome C</fullName>
    </submittedName>
</protein>
<evidence type="ECO:0000313" key="12">
    <source>
        <dbReference type="EMBL" id="OQX33170.1"/>
    </source>
</evidence>
<evidence type="ECO:0000256" key="6">
    <source>
        <dbReference type="ARBA" id="ARBA00022982"/>
    </source>
</evidence>
<comment type="subcellular location">
    <subcellularLocation>
        <location evidence="1">Periplasm</location>
    </subcellularLocation>
</comment>
<organism evidence="12 14">
    <name type="scientific">Candidatus Sedimenticola endophacoides</name>
    <dbReference type="NCBI Taxonomy" id="2548426"/>
    <lineage>
        <taxon>Bacteria</taxon>
        <taxon>Pseudomonadati</taxon>
        <taxon>Pseudomonadota</taxon>
        <taxon>Gammaproteobacteria</taxon>
        <taxon>Chromatiales</taxon>
        <taxon>Sedimenticolaceae</taxon>
        <taxon>Sedimenticola</taxon>
    </lineage>
</organism>
<evidence type="ECO:0000256" key="9">
    <source>
        <dbReference type="PIRSR" id="PIRSR000005-2"/>
    </source>
</evidence>
<evidence type="ECO:0000313" key="13">
    <source>
        <dbReference type="EMBL" id="PUE03301.1"/>
    </source>
</evidence>
<feature type="binding site" description="covalent" evidence="8">
    <location>
        <position position="160"/>
    </location>
    <ligand>
        <name>heme c</name>
        <dbReference type="ChEBI" id="CHEBI:61717"/>
        <label>2</label>
    </ligand>
</feature>
<gene>
    <name evidence="12" type="ORF">B0D84_04990</name>
    <name evidence="13" type="ORF">C3L24_04735</name>
</gene>
<keyword evidence="10" id="KW-0732">Signal</keyword>